<dbReference type="InterPro" id="IPR016161">
    <property type="entry name" value="Ald_DH/histidinol_DH"/>
</dbReference>
<dbReference type="PANTHER" id="PTHR43570:SF2">
    <property type="entry name" value="ALDEHYDE DEHYDROGENASE FAMILY 3 MEMBER B1"/>
    <property type="match status" value="1"/>
</dbReference>
<accession>A0A8K1GNQ8</accession>
<evidence type="ECO:0000256" key="3">
    <source>
        <dbReference type="ARBA" id="ARBA00023027"/>
    </source>
</evidence>
<evidence type="ECO:0000256" key="5">
    <source>
        <dbReference type="PIRSR" id="PIRSR036492-1"/>
    </source>
</evidence>
<dbReference type="Pfam" id="PF00171">
    <property type="entry name" value="Aldedh"/>
    <property type="match status" value="1"/>
</dbReference>
<dbReference type="InterPro" id="IPR015590">
    <property type="entry name" value="Aldehyde_DH_dom"/>
</dbReference>
<dbReference type="GO" id="GO:0006081">
    <property type="term" value="P:aldehyde metabolic process"/>
    <property type="evidence" value="ECO:0007669"/>
    <property type="project" value="InterPro"/>
</dbReference>
<dbReference type="SUPFAM" id="SSF53720">
    <property type="entry name" value="ALDH-like"/>
    <property type="match status" value="1"/>
</dbReference>
<dbReference type="InterPro" id="IPR016162">
    <property type="entry name" value="Ald_DH_N"/>
</dbReference>
<dbReference type="PIRSF" id="PIRSF036492">
    <property type="entry name" value="ALDH"/>
    <property type="match status" value="1"/>
</dbReference>
<protein>
    <recommendedName>
        <fullName evidence="4">Aldehyde dehydrogenase</fullName>
    </recommendedName>
</protein>
<dbReference type="FunFam" id="3.40.309.10:FF:000003">
    <property type="entry name" value="Aldehyde dehydrogenase"/>
    <property type="match status" value="1"/>
</dbReference>
<dbReference type="GO" id="GO:0005737">
    <property type="term" value="C:cytoplasm"/>
    <property type="evidence" value="ECO:0007669"/>
    <property type="project" value="TreeGrafter"/>
</dbReference>
<dbReference type="EMBL" id="SWJQ01000127">
    <property type="protein sequence ID" value="TRZ21353.1"/>
    <property type="molecule type" value="Genomic_DNA"/>
</dbReference>
<proteinExistence type="inferred from homology"/>
<sequence>MSLPRAITFSMETGSSFQQLGMQQALEPLRQQLPGCGKCSTMDGDPGKDLGKAVGCSGGSGIGKGPVPMVCSTPCGNPYAGLVSHLRASWLSGKTRPMEYRVAQLEALGRFLDDKKQEILEATELDMGKPSFEAFFSEILLCKNELNVTLNNLYHWMKDEHVDKNLVMQLDSAFIRKDPYGVVLIIAPWNYPIHLFLVPLIGAIAAGNCAIIKPSEISKNTERLVAETLSCYLDTDCFAVVTGGVPETTSLLENKFDYIFFTGSPTVGRIVMTAAAKHLTPVTLELGGKNPCYVSDICDVTNVARRVAWGRFFNAGQTCIAPDYLLCTIEMQEKLMPALREAIMEFFGPNPRESPDFGRIVSDKQFRRLQALLSSGRVALGGQTDEAERYIAPTVLADVLPSDPAMQEEIFGPILPIVVIANMDEAIDFINARPRPLALYAFSCDSKIVNQVLERTSSGGFCGNDTLMQVTLTSLPFGGIGNSGLGKYHGKFTFDTFTHHRGCLHRNMGLETLNGPRYPPYTQQKLGLLTTTFEVKRRGTCTLL</sequence>
<evidence type="ECO:0000313" key="9">
    <source>
        <dbReference type="EMBL" id="TRZ21353.1"/>
    </source>
</evidence>
<evidence type="ECO:0000259" key="8">
    <source>
        <dbReference type="Pfam" id="PF00171"/>
    </source>
</evidence>
<dbReference type="InterPro" id="IPR029510">
    <property type="entry name" value="Ald_DH_CS_GLU"/>
</dbReference>
<dbReference type="CDD" id="cd07132">
    <property type="entry name" value="ALDH_F3AB"/>
    <property type="match status" value="1"/>
</dbReference>
<dbReference type="InterPro" id="IPR016163">
    <property type="entry name" value="Ald_DH_C"/>
</dbReference>
<dbReference type="OrthoDB" id="440325at2759"/>
<comment type="similarity">
    <text evidence="1 4 7">Belongs to the aldehyde dehydrogenase family.</text>
</comment>
<evidence type="ECO:0000256" key="4">
    <source>
        <dbReference type="PIRNR" id="PIRNR036492"/>
    </source>
</evidence>
<dbReference type="InterPro" id="IPR012394">
    <property type="entry name" value="Aldehyde_DH_NAD(P)"/>
</dbReference>
<comment type="caution">
    <text evidence="9">The sequence shown here is derived from an EMBL/GenBank/DDBJ whole genome shotgun (WGS) entry which is preliminary data.</text>
</comment>
<dbReference type="GO" id="GO:0004029">
    <property type="term" value="F:aldehyde dehydrogenase (NAD+) activity"/>
    <property type="evidence" value="ECO:0007669"/>
    <property type="project" value="TreeGrafter"/>
</dbReference>
<feature type="domain" description="Aldehyde dehydrogenase" evidence="8">
    <location>
        <begin position="95"/>
        <end position="499"/>
    </location>
</feature>
<dbReference type="Proteomes" id="UP000796761">
    <property type="component" value="Unassembled WGS sequence"/>
</dbReference>
<keyword evidence="10" id="KW-1185">Reference proteome</keyword>
<keyword evidence="3" id="KW-0520">NAD</keyword>
<evidence type="ECO:0000256" key="6">
    <source>
        <dbReference type="PROSITE-ProRule" id="PRU10007"/>
    </source>
</evidence>
<dbReference type="Gene3D" id="3.40.309.10">
    <property type="entry name" value="Aldehyde Dehydrogenase, Chain A, domain 2"/>
    <property type="match status" value="1"/>
</dbReference>
<dbReference type="AlphaFoldDB" id="A0A8K1GNQ8"/>
<dbReference type="FunFam" id="3.40.605.10:FF:000004">
    <property type="entry name" value="Aldehyde dehydrogenase"/>
    <property type="match status" value="1"/>
</dbReference>
<dbReference type="GO" id="GO:0004028">
    <property type="term" value="F:3-chloroallyl aldehyde dehydrogenase activity"/>
    <property type="evidence" value="ECO:0007669"/>
    <property type="project" value="TreeGrafter"/>
</dbReference>
<dbReference type="PROSITE" id="PS00687">
    <property type="entry name" value="ALDEHYDE_DEHYDR_GLU"/>
    <property type="match status" value="1"/>
</dbReference>
<evidence type="ECO:0000256" key="2">
    <source>
        <dbReference type="ARBA" id="ARBA00023002"/>
    </source>
</evidence>
<feature type="active site" evidence="5">
    <location>
        <position position="319"/>
    </location>
</feature>
<organism evidence="9 10">
    <name type="scientific">Zosterops borbonicus</name>
    <dbReference type="NCBI Taxonomy" id="364589"/>
    <lineage>
        <taxon>Eukaryota</taxon>
        <taxon>Metazoa</taxon>
        <taxon>Chordata</taxon>
        <taxon>Craniata</taxon>
        <taxon>Vertebrata</taxon>
        <taxon>Euteleostomi</taxon>
        <taxon>Archelosauria</taxon>
        <taxon>Archosauria</taxon>
        <taxon>Dinosauria</taxon>
        <taxon>Saurischia</taxon>
        <taxon>Theropoda</taxon>
        <taxon>Coelurosauria</taxon>
        <taxon>Aves</taxon>
        <taxon>Neognathae</taxon>
        <taxon>Neoaves</taxon>
        <taxon>Telluraves</taxon>
        <taxon>Australaves</taxon>
        <taxon>Passeriformes</taxon>
        <taxon>Sylvioidea</taxon>
        <taxon>Zosteropidae</taxon>
        <taxon>Zosterops</taxon>
    </lineage>
</organism>
<evidence type="ECO:0000256" key="1">
    <source>
        <dbReference type="ARBA" id="ARBA00009986"/>
    </source>
</evidence>
<gene>
    <name evidence="9" type="ORF">HGM15179_005750</name>
</gene>
<evidence type="ECO:0000313" key="10">
    <source>
        <dbReference type="Proteomes" id="UP000796761"/>
    </source>
</evidence>
<dbReference type="PROSITE" id="PS00070">
    <property type="entry name" value="ALDEHYDE_DEHYDR_CYS"/>
    <property type="match status" value="1"/>
</dbReference>
<feature type="active site" evidence="5 6">
    <location>
        <position position="285"/>
    </location>
</feature>
<reference evidence="9" key="1">
    <citation type="submission" date="2019-04" db="EMBL/GenBank/DDBJ databases">
        <title>Genome assembly of Zosterops borbonicus 15179.</title>
        <authorList>
            <person name="Leroy T."/>
            <person name="Anselmetti Y."/>
            <person name="Tilak M.-K."/>
            <person name="Nabholz B."/>
        </authorList>
    </citation>
    <scope>NUCLEOTIDE SEQUENCE</scope>
    <source>
        <strain evidence="9">HGM_15179</strain>
        <tissue evidence="9">Muscle</tissue>
    </source>
</reference>
<name>A0A8K1GNQ8_9PASS</name>
<keyword evidence="2 4" id="KW-0560">Oxidoreductase</keyword>
<evidence type="ECO:0000256" key="7">
    <source>
        <dbReference type="RuleBase" id="RU003345"/>
    </source>
</evidence>
<dbReference type="InterPro" id="IPR016160">
    <property type="entry name" value="Ald_DH_CS_CYS"/>
</dbReference>
<dbReference type="PANTHER" id="PTHR43570">
    <property type="entry name" value="ALDEHYDE DEHYDROGENASE"/>
    <property type="match status" value="1"/>
</dbReference>
<dbReference type="Gene3D" id="3.40.605.10">
    <property type="entry name" value="Aldehyde Dehydrogenase, Chain A, domain 1"/>
    <property type="match status" value="1"/>
</dbReference>